<name>A0A1J0LWX1_THEBO</name>
<dbReference type="EMBL" id="CP016312">
    <property type="protein sequence ID" value="APD10107.1"/>
    <property type="molecule type" value="Genomic_DNA"/>
</dbReference>
<organism evidence="1 2">
    <name type="scientific">Thermus brockianus</name>
    <dbReference type="NCBI Taxonomy" id="56956"/>
    <lineage>
        <taxon>Bacteria</taxon>
        <taxon>Thermotogati</taxon>
        <taxon>Deinococcota</taxon>
        <taxon>Deinococci</taxon>
        <taxon>Thermales</taxon>
        <taxon>Thermaceae</taxon>
        <taxon>Thermus</taxon>
    </lineage>
</organism>
<accession>A0A1J0LWX1</accession>
<evidence type="ECO:0000313" key="2">
    <source>
        <dbReference type="Proteomes" id="UP000182993"/>
    </source>
</evidence>
<dbReference type="Gene3D" id="3.40.190.10">
    <property type="entry name" value="Periplasmic binding protein-like II"/>
    <property type="match status" value="2"/>
</dbReference>
<evidence type="ECO:0000313" key="1">
    <source>
        <dbReference type="EMBL" id="APD10107.1"/>
    </source>
</evidence>
<dbReference type="PANTHER" id="PTHR42941:SF1">
    <property type="entry name" value="SLL1037 PROTEIN"/>
    <property type="match status" value="1"/>
</dbReference>
<dbReference type="KEGG" id="tbc:A0O31_02040"/>
<dbReference type="NCBIfam" id="TIGR02122">
    <property type="entry name" value="TRAP_TAXI"/>
    <property type="match status" value="1"/>
</dbReference>
<dbReference type="SUPFAM" id="SSF53850">
    <property type="entry name" value="Periplasmic binding protein-like II"/>
    <property type="match status" value="1"/>
</dbReference>
<dbReference type="PANTHER" id="PTHR42941">
    <property type="entry name" value="SLL1037 PROTEIN"/>
    <property type="match status" value="1"/>
</dbReference>
<dbReference type="Pfam" id="PF16868">
    <property type="entry name" value="NMT1_3"/>
    <property type="match status" value="1"/>
</dbReference>
<proteinExistence type="predicted"/>
<gene>
    <name evidence="1" type="ORF">A0O31_02040</name>
</gene>
<dbReference type="STRING" id="56956.A0O31_02040"/>
<dbReference type="AlphaFoldDB" id="A0A1J0LWX1"/>
<dbReference type="Proteomes" id="UP000182993">
    <property type="component" value="Chromosome"/>
</dbReference>
<protein>
    <submittedName>
        <fullName evidence="1">NMT1/THI5 like protein</fullName>
    </submittedName>
</protein>
<dbReference type="InterPro" id="IPR011852">
    <property type="entry name" value="TRAP_TAXI"/>
</dbReference>
<dbReference type="CDD" id="cd13567">
    <property type="entry name" value="PBP2_TtGluBP"/>
    <property type="match status" value="1"/>
</dbReference>
<reference evidence="2" key="1">
    <citation type="submission" date="2016-06" db="EMBL/GenBank/DDBJ databases">
        <title>Whole genome sequencing of Thermus brockianus strain GE-1.</title>
        <authorList>
            <person name="Schaefers C."/>
            <person name="Blank S."/>
            <person name="Wiebusch S."/>
            <person name="Elleuche S."/>
            <person name="Antranikian G."/>
        </authorList>
    </citation>
    <scope>NUCLEOTIDE SEQUENCE [LARGE SCALE GENOMIC DNA]</scope>
    <source>
        <strain evidence="2">GE-1</strain>
    </source>
</reference>
<sequence length="318" mass="34020">MDMRLTRWLLAGMALLGLGLAQEFITIGSGSTTGVYFPVATGMAKLVNDANVGIRANARSTGGSVANINAIAAGEFEMALAQNDIAYYAYQGCCIPAFEGKAVKGIRALAALYPEVIHIVARADAGIRTVADLKGKRVVVGDVGSGTEQNARQVLEAYGLRFEDLGQAIRVSATQGIQLMQDKRADALFYTVGLGASAIQQLALTTPITLVAVDLAKVQAIAKQYPFYVGFNIPGGTYKGVDVTTPTVAVQAMLIASEKLSADTVYRFMRAVFGNQEAFKKIHPNLERFFSLQRAVRGLPIPLHPGAERFYKEVGVLK</sequence>